<dbReference type="PANTHER" id="PTHR14097:SF7">
    <property type="entry name" value="OXIDOREDUCTASE HTATIP2"/>
    <property type="match status" value="1"/>
</dbReference>
<gene>
    <name evidence="2" type="ORF">MU846_00845</name>
</gene>
<evidence type="ECO:0000313" key="3">
    <source>
        <dbReference type="Proteomes" id="UP001165524"/>
    </source>
</evidence>
<protein>
    <submittedName>
        <fullName evidence="2">NAD(P)H-binding protein</fullName>
    </submittedName>
</protein>
<sequence>MSTHRALLLGATGLIGQHLLQRLLTDPHWSEVQVITRRPIATEHEKLHKIVLPLTQMASRPELFAVDTVFCCLGTTLRAAGSRAAFRQVDFDFCVQAAELARAQGVNHFLLVSAVNARATSPVFYSRVKGEAEAAIVSLDFPSLSIVQPSLLLGQRDTRRPGEQVAGLLFQAVRPLAGWSNASWLPVEAAQVADAMAVAGRAPQPGTRRLRYRDLKTLAARIDEQPRKPV</sequence>
<accession>A0ABT0E356</accession>
<name>A0ABT0E356_9GAMM</name>
<dbReference type="PANTHER" id="PTHR14097">
    <property type="entry name" value="OXIDOREDUCTASE HTATIP2"/>
    <property type="match status" value="1"/>
</dbReference>
<keyword evidence="3" id="KW-1185">Reference proteome</keyword>
<feature type="domain" description="Semialdehyde dehydrogenase NAD-binding" evidence="1">
    <location>
        <begin position="5"/>
        <end position="103"/>
    </location>
</feature>
<reference evidence="2" key="1">
    <citation type="submission" date="2022-04" db="EMBL/GenBank/DDBJ databases">
        <title>Alcanivorax sp. CY1518 draft genome sequence.</title>
        <authorList>
            <person name="Zhao G."/>
            <person name="An M."/>
        </authorList>
    </citation>
    <scope>NUCLEOTIDE SEQUENCE</scope>
    <source>
        <strain evidence="2">CY1518</strain>
    </source>
</reference>
<dbReference type="SUPFAM" id="SSF51735">
    <property type="entry name" value="NAD(P)-binding Rossmann-fold domains"/>
    <property type="match status" value="1"/>
</dbReference>
<dbReference type="Proteomes" id="UP001165524">
    <property type="component" value="Unassembled WGS sequence"/>
</dbReference>
<evidence type="ECO:0000313" key="2">
    <source>
        <dbReference type="EMBL" id="MCK0536255.1"/>
    </source>
</evidence>
<dbReference type="Pfam" id="PF13460">
    <property type="entry name" value="NAD_binding_10"/>
    <property type="match status" value="1"/>
</dbReference>
<dbReference type="RefSeq" id="WP_246947306.1">
    <property type="nucleotide sequence ID" value="NZ_JALKII010000001.1"/>
</dbReference>
<dbReference type="SMART" id="SM00859">
    <property type="entry name" value="Semialdhyde_dh"/>
    <property type="match status" value="1"/>
</dbReference>
<dbReference type="InterPro" id="IPR000534">
    <property type="entry name" value="Semialdehyde_DH_NAD-bd"/>
</dbReference>
<comment type="caution">
    <text evidence="2">The sequence shown here is derived from an EMBL/GenBank/DDBJ whole genome shotgun (WGS) entry which is preliminary data.</text>
</comment>
<dbReference type="InterPro" id="IPR036291">
    <property type="entry name" value="NAD(P)-bd_dom_sf"/>
</dbReference>
<evidence type="ECO:0000259" key="1">
    <source>
        <dbReference type="SMART" id="SM00859"/>
    </source>
</evidence>
<dbReference type="EMBL" id="JALKII010000001">
    <property type="protein sequence ID" value="MCK0536255.1"/>
    <property type="molecule type" value="Genomic_DNA"/>
</dbReference>
<proteinExistence type="predicted"/>
<organism evidence="2 3">
    <name type="scientific">Alcanivorax quisquiliarum</name>
    <dbReference type="NCBI Taxonomy" id="2933565"/>
    <lineage>
        <taxon>Bacteria</taxon>
        <taxon>Pseudomonadati</taxon>
        <taxon>Pseudomonadota</taxon>
        <taxon>Gammaproteobacteria</taxon>
        <taxon>Oceanospirillales</taxon>
        <taxon>Alcanivoracaceae</taxon>
        <taxon>Alcanivorax</taxon>
    </lineage>
</organism>
<dbReference type="InterPro" id="IPR016040">
    <property type="entry name" value="NAD(P)-bd_dom"/>
</dbReference>
<dbReference type="Gene3D" id="3.40.50.720">
    <property type="entry name" value="NAD(P)-binding Rossmann-like Domain"/>
    <property type="match status" value="1"/>
</dbReference>